<dbReference type="Pfam" id="PF18934">
    <property type="entry name" value="DUF5682"/>
    <property type="match status" value="1"/>
</dbReference>
<gene>
    <name evidence="1" type="ORF">ACFOEN_12110</name>
</gene>
<organism evidence="1 2">
    <name type="scientific">Piscinibacterium candidicorallinum</name>
    <dbReference type="NCBI Taxonomy" id="1793872"/>
    <lineage>
        <taxon>Bacteria</taxon>
        <taxon>Pseudomonadati</taxon>
        <taxon>Pseudomonadota</taxon>
        <taxon>Betaproteobacteria</taxon>
        <taxon>Burkholderiales</taxon>
        <taxon>Piscinibacterium</taxon>
    </lineage>
</organism>
<protein>
    <submittedName>
        <fullName evidence="1">DUF5682 family protein</fullName>
    </submittedName>
</protein>
<dbReference type="InterPro" id="IPR043737">
    <property type="entry name" value="DUF5682"/>
</dbReference>
<comment type="caution">
    <text evidence="1">The sequence shown here is derived from an EMBL/GenBank/DDBJ whole genome shotgun (WGS) entry which is preliminary data.</text>
</comment>
<proteinExistence type="predicted"/>
<dbReference type="Proteomes" id="UP001595556">
    <property type="component" value="Unassembled WGS sequence"/>
</dbReference>
<dbReference type="EMBL" id="JBHRTI010000004">
    <property type="protein sequence ID" value="MFC3148365.1"/>
    <property type="molecule type" value="Genomic_DNA"/>
</dbReference>
<accession>A0ABV7H3J6</accession>
<evidence type="ECO:0000313" key="1">
    <source>
        <dbReference type="EMBL" id="MFC3148365.1"/>
    </source>
</evidence>
<keyword evidence="2" id="KW-1185">Reference proteome</keyword>
<sequence>MNSIVELNSTMLPTSEAVRALGSRLVGPELVLFPVRHHSPACAWQLRRWLATVRPCAVLVEGPRSFDPLIPTLVHPEARMPLAIYTYAVFKPQGEEPARRRAAYYPFCDHSPELVALRFAQDQGIPARFIDLDHAEQCQIEPDEGDVDAQSLLDERHYRRSRYLSALATQLGCRDHEELWEHLFEVPAMERTLEEHVLNMAAYCFLARVECTDNELQADGTLAREDEMAWHIRQALERRQPSDGPVLAVVGGFHAVALPELIDRKVKQRPSISRSTVSDEAAALIRYGQDRLDRLNGYAAGMTSPAWQQQLWDRMLKGEKGGAQAGVRVRQELALSMLFDIAMELRTRHGLALPMPALGAAYEQALRLAVLRQRAAPVRDDVLDAVTSCFVKGDADADGALVLSVARRMLSGQVMGKVPPGASTPPLVRDFEYRARRQRLKIDDSEPRRAVLDIYRRPEHRITSRLFHGLGLLGVPLAHRSAGPDFVNGLGLERLQEHWDYTHSAATEAALVEASVYGTTVPLAVAARFAERLERFESGAEPRHAKGAVALLAQACVLGLHDHVPKVCGTLAAVMASDAQFETVAAAAGSLGLLWESREPLEARGIDELQPLLKSAYERAIYLGRGLRGASGDGREVVAGLARLRELLASEAGKHLDDALYWALIEELSTGNDSAFVRGAAAGLSYGAGRLSDTALGTALDGHLNGLIAPRDAVSFLGGLLQTAREAAWQQPALLSVLDRLLASWDEADFVANLPELRLAFAEMTPKETDRIAHAVASLHDAATLGRLVRYDVSAEQVQANLLVTQQLLDVLQADGLGAWVSP</sequence>
<evidence type="ECO:0000313" key="2">
    <source>
        <dbReference type="Proteomes" id="UP001595556"/>
    </source>
</evidence>
<dbReference type="RefSeq" id="WP_377304218.1">
    <property type="nucleotide sequence ID" value="NZ_CP180191.1"/>
</dbReference>
<reference evidence="2" key="1">
    <citation type="journal article" date="2019" name="Int. J. Syst. Evol. Microbiol.">
        <title>The Global Catalogue of Microorganisms (GCM) 10K type strain sequencing project: providing services to taxonomists for standard genome sequencing and annotation.</title>
        <authorList>
            <consortium name="The Broad Institute Genomics Platform"/>
            <consortium name="The Broad Institute Genome Sequencing Center for Infectious Disease"/>
            <person name="Wu L."/>
            <person name="Ma J."/>
        </authorList>
    </citation>
    <scope>NUCLEOTIDE SEQUENCE [LARGE SCALE GENOMIC DNA]</scope>
    <source>
        <strain evidence="2">KCTC 52168</strain>
    </source>
</reference>
<name>A0ABV7H3J6_9BURK</name>